<organism evidence="2 3">
    <name type="scientific">Candidatus Pseudogracilibacillus intestinigallinarum</name>
    <dbReference type="NCBI Taxonomy" id="2838742"/>
    <lineage>
        <taxon>Bacteria</taxon>
        <taxon>Bacillati</taxon>
        <taxon>Bacillota</taxon>
        <taxon>Bacilli</taxon>
        <taxon>Bacillales</taxon>
        <taxon>Bacillaceae</taxon>
        <taxon>Pseudogracilibacillus</taxon>
    </lineage>
</organism>
<gene>
    <name evidence="2" type="ORF">H9895_12260</name>
</gene>
<dbReference type="InterPro" id="IPR024623">
    <property type="entry name" value="YtxH"/>
</dbReference>
<dbReference type="PANTHER" id="PTHR35792">
    <property type="entry name" value="GENERAL STRESS PROTEIN"/>
    <property type="match status" value="1"/>
</dbReference>
<reference evidence="2" key="2">
    <citation type="submission" date="2021-04" db="EMBL/GenBank/DDBJ databases">
        <authorList>
            <person name="Gilroy R."/>
        </authorList>
    </citation>
    <scope>NUCLEOTIDE SEQUENCE</scope>
    <source>
        <strain evidence="2">CHK169-2315</strain>
    </source>
</reference>
<evidence type="ECO:0000313" key="2">
    <source>
        <dbReference type="EMBL" id="HIV75841.1"/>
    </source>
</evidence>
<protein>
    <submittedName>
        <fullName evidence="2">YtxH domain-containing protein</fullName>
    </submittedName>
</protein>
<dbReference type="Gene3D" id="1.20.120.20">
    <property type="entry name" value="Apolipoprotein"/>
    <property type="match status" value="1"/>
</dbReference>
<evidence type="ECO:0000313" key="3">
    <source>
        <dbReference type="Proteomes" id="UP000823937"/>
    </source>
</evidence>
<dbReference type="Pfam" id="PF12732">
    <property type="entry name" value="YtxH"/>
    <property type="match status" value="1"/>
</dbReference>
<proteinExistence type="predicted"/>
<keyword evidence="1" id="KW-1133">Transmembrane helix</keyword>
<dbReference type="EMBL" id="DXHX01000172">
    <property type="protein sequence ID" value="HIV75841.1"/>
    <property type="molecule type" value="Genomic_DNA"/>
</dbReference>
<name>A0A9D1PNS7_9BACI</name>
<dbReference type="AlphaFoldDB" id="A0A9D1PNS7"/>
<dbReference type="PANTHER" id="PTHR35792:SF3">
    <property type="entry name" value="IG HYPOTHETICAL 17707"/>
    <property type="match status" value="1"/>
</dbReference>
<keyword evidence="1" id="KW-0812">Transmembrane</keyword>
<sequence>MSNGKSIITGFIVGGVVSAATALLVTPTSGRELRQQIKEQSLEWKSTVDDIIQDGLRLKDQIAKTSKEGVALINELTEEMKTSIEEWKEAIEPHQENIHGYLEEIESSIKDLENKLQNQK</sequence>
<evidence type="ECO:0000256" key="1">
    <source>
        <dbReference type="SAM" id="Phobius"/>
    </source>
</evidence>
<dbReference type="InterPro" id="IPR052928">
    <property type="entry name" value="Desiccation-related_membrane"/>
</dbReference>
<dbReference type="Proteomes" id="UP000823937">
    <property type="component" value="Unassembled WGS sequence"/>
</dbReference>
<accession>A0A9D1PNS7</accession>
<keyword evidence="1" id="KW-0472">Membrane</keyword>
<reference evidence="2" key="1">
    <citation type="journal article" date="2021" name="PeerJ">
        <title>Extensive microbial diversity within the chicken gut microbiome revealed by metagenomics and culture.</title>
        <authorList>
            <person name="Gilroy R."/>
            <person name="Ravi A."/>
            <person name="Getino M."/>
            <person name="Pursley I."/>
            <person name="Horton D.L."/>
            <person name="Alikhan N.F."/>
            <person name="Baker D."/>
            <person name="Gharbi K."/>
            <person name="Hall N."/>
            <person name="Watson M."/>
            <person name="Adriaenssens E.M."/>
            <person name="Foster-Nyarko E."/>
            <person name="Jarju S."/>
            <person name="Secka A."/>
            <person name="Antonio M."/>
            <person name="Oren A."/>
            <person name="Chaudhuri R.R."/>
            <person name="La Ragione R."/>
            <person name="Hildebrand F."/>
            <person name="Pallen M.J."/>
        </authorList>
    </citation>
    <scope>NUCLEOTIDE SEQUENCE</scope>
    <source>
        <strain evidence="2">CHK169-2315</strain>
    </source>
</reference>
<comment type="caution">
    <text evidence="2">The sequence shown here is derived from an EMBL/GenBank/DDBJ whole genome shotgun (WGS) entry which is preliminary data.</text>
</comment>
<feature type="transmembrane region" description="Helical" evidence="1">
    <location>
        <begin position="6"/>
        <end position="25"/>
    </location>
</feature>